<evidence type="ECO:0000313" key="4">
    <source>
        <dbReference type="Proteomes" id="UP000199118"/>
    </source>
</evidence>
<gene>
    <name evidence="3" type="ORF">SAMN05444336_103191</name>
</gene>
<dbReference type="Pfam" id="PF10011">
    <property type="entry name" value="DUF2254"/>
    <property type="match status" value="1"/>
</dbReference>
<keyword evidence="2" id="KW-1133">Transmembrane helix</keyword>
<feature type="transmembrane region" description="Helical" evidence="2">
    <location>
        <begin position="118"/>
        <end position="140"/>
    </location>
</feature>
<feature type="transmembrane region" description="Helical" evidence="2">
    <location>
        <begin position="146"/>
        <end position="169"/>
    </location>
</feature>
<dbReference type="STRING" id="356660.SAMN05444336_103191"/>
<organism evidence="3 4">
    <name type="scientific">Albimonas donghaensis</name>
    <dbReference type="NCBI Taxonomy" id="356660"/>
    <lineage>
        <taxon>Bacteria</taxon>
        <taxon>Pseudomonadati</taxon>
        <taxon>Pseudomonadota</taxon>
        <taxon>Alphaproteobacteria</taxon>
        <taxon>Rhodobacterales</taxon>
        <taxon>Paracoccaceae</taxon>
        <taxon>Albimonas</taxon>
    </lineage>
</organism>
<feature type="transmembrane region" description="Helical" evidence="2">
    <location>
        <begin position="72"/>
        <end position="97"/>
    </location>
</feature>
<name>A0A1H2YPN4_9RHOB</name>
<sequence length="460" mass="47923">MRMRLRWAFDAALESFWFLPLLMVAVSQSLVLPAMLFGADPASWAAAAGLDALAERIRALAEGLDPDGARDVLGMVAGGMITTVSIVFSLSFVALTLTSQQIGPRIIDFWLRSNATQALLGLSLAAFFAALSGLLAMTQTSEDGRVALMAVAFAALLGSLALVAVVLFATRMSEAIRADATVARIGDAFVTACRAGKVRMGVAEADAAAALEALAEAEGVVIRADAAGYLGDMDLDALAGWAGSHGLRLIVLPRENDHVLPGRPLARVLGQHGDPSEVETALRGRLALTSRRRRSGVADFEGDALAEVALRALSPSINDPFTAMACIDRIAEGCSVLARLGPPSRLRWADGGGDGGGDGGAPGAPDDGGTGVAIVAAQSCGAAWLAPRLLHPVLDAGRDKAVVLERAAQALSDIARIAWLEEDRAAVRRLLDRVKRAAEDLADPDDRVLVMDALADPAMD</sequence>
<dbReference type="InterPro" id="IPR018723">
    <property type="entry name" value="DUF2254_membrane"/>
</dbReference>
<evidence type="ECO:0000313" key="3">
    <source>
        <dbReference type="EMBL" id="SDX06604.1"/>
    </source>
</evidence>
<proteinExistence type="predicted"/>
<evidence type="ECO:0000256" key="2">
    <source>
        <dbReference type="SAM" id="Phobius"/>
    </source>
</evidence>
<feature type="region of interest" description="Disordered" evidence="1">
    <location>
        <begin position="347"/>
        <end position="367"/>
    </location>
</feature>
<feature type="compositionally biased region" description="Gly residues" evidence="1">
    <location>
        <begin position="350"/>
        <end position="367"/>
    </location>
</feature>
<keyword evidence="4" id="KW-1185">Reference proteome</keyword>
<dbReference type="EMBL" id="FNMZ01000003">
    <property type="protein sequence ID" value="SDX06604.1"/>
    <property type="molecule type" value="Genomic_DNA"/>
</dbReference>
<dbReference type="OrthoDB" id="2955631at2"/>
<dbReference type="AlphaFoldDB" id="A0A1H2YPN4"/>
<evidence type="ECO:0000256" key="1">
    <source>
        <dbReference type="SAM" id="MobiDB-lite"/>
    </source>
</evidence>
<protein>
    <submittedName>
        <fullName evidence="3">Uncharacterized membrane protein</fullName>
    </submittedName>
</protein>
<accession>A0A1H2YPN4</accession>
<keyword evidence="2" id="KW-0812">Transmembrane</keyword>
<reference evidence="3 4" key="1">
    <citation type="submission" date="2016-10" db="EMBL/GenBank/DDBJ databases">
        <authorList>
            <person name="de Groot N.N."/>
        </authorList>
    </citation>
    <scope>NUCLEOTIDE SEQUENCE [LARGE SCALE GENOMIC DNA]</scope>
    <source>
        <strain evidence="3 4">DSM 17890</strain>
    </source>
</reference>
<dbReference type="Proteomes" id="UP000199118">
    <property type="component" value="Unassembled WGS sequence"/>
</dbReference>
<keyword evidence="2" id="KW-0472">Membrane</keyword>